<sequence length="306" mass="34796">MGVVNLVPVTDIRRSTFTASTIRSGWRRTGLHPFKPDLVINELKAYEGIDADERHEQQEDWVVAIEHQHQDWNVSVQRTTPDLQSSDIERALGNTPVRSIKRLKETPRGFSTSMKVRWALSNAQLVKDPAPPADAFMRIQPPPVNPMQALDSSNDDRPYQRLIFDDGLPKMDWQVPKSVLEVELQSRAVHKALSNHPPGHLAVPVLRHFQGLSALARIAGGLQQQLLDTQAAESARAERRRRGRRAVQGVVGGPVRPEDVRAMKEQRKLDAIYSIQRELETRLSTERLRIINKWKKLRPTLRNQGK</sequence>
<name>A0ACB6S7K1_9PLEO</name>
<proteinExistence type="predicted"/>
<evidence type="ECO:0000313" key="2">
    <source>
        <dbReference type="Proteomes" id="UP000799754"/>
    </source>
</evidence>
<dbReference type="EMBL" id="MU006710">
    <property type="protein sequence ID" value="KAF2629487.1"/>
    <property type="molecule type" value="Genomic_DNA"/>
</dbReference>
<evidence type="ECO:0000313" key="1">
    <source>
        <dbReference type="EMBL" id="KAF2629487.1"/>
    </source>
</evidence>
<comment type="caution">
    <text evidence="1">The sequence shown here is derived from an EMBL/GenBank/DDBJ whole genome shotgun (WGS) entry which is preliminary data.</text>
</comment>
<keyword evidence="2" id="KW-1185">Reference proteome</keyword>
<reference evidence="1" key="1">
    <citation type="journal article" date="2020" name="Stud. Mycol.">
        <title>101 Dothideomycetes genomes: a test case for predicting lifestyles and emergence of pathogens.</title>
        <authorList>
            <person name="Haridas S."/>
            <person name="Albert R."/>
            <person name="Binder M."/>
            <person name="Bloem J."/>
            <person name="Labutti K."/>
            <person name="Salamov A."/>
            <person name="Andreopoulos B."/>
            <person name="Baker S."/>
            <person name="Barry K."/>
            <person name="Bills G."/>
            <person name="Bluhm B."/>
            <person name="Cannon C."/>
            <person name="Castanera R."/>
            <person name="Culley D."/>
            <person name="Daum C."/>
            <person name="Ezra D."/>
            <person name="Gonzalez J."/>
            <person name="Henrissat B."/>
            <person name="Kuo A."/>
            <person name="Liang C."/>
            <person name="Lipzen A."/>
            <person name="Lutzoni F."/>
            <person name="Magnuson J."/>
            <person name="Mondo S."/>
            <person name="Nolan M."/>
            <person name="Ohm R."/>
            <person name="Pangilinan J."/>
            <person name="Park H.-J."/>
            <person name="Ramirez L."/>
            <person name="Alfaro M."/>
            <person name="Sun H."/>
            <person name="Tritt A."/>
            <person name="Yoshinaga Y."/>
            <person name="Zwiers L.-H."/>
            <person name="Turgeon B."/>
            <person name="Goodwin S."/>
            <person name="Spatafora J."/>
            <person name="Crous P."/>
            <person name="Grigoriev I."/>
        </authorList>
    </citation>
    <scope>NUCLEOTIDE SEQUENCE</scope>
    <source>
        <strain evidence="1">CBS 525.71</strain>
    </source>
</reference>
<protein>
    <submittedName>
        <fullName evidence="1">Uncharacterized protein</fullName>
    </submittedName>
</protein>
<dbReference type="Proteomes" id="UP000799754">
    <property type="component" value="Unassembled WGS sequence"/>
</dbReference>
<gene>
    <name evidence="1" type="ORF">BU25DRAFT_457141</name>
</gene>
<organism evidence="1 2">
    <name type="scientific">Macroventuria anomochaeta</name>
    <dbReference type="NCBI Taxonomy" id="301207"/>
    <lineage>
        <taxon>Eukaryota</taxon>
        <taxon>Fungi</taxon>
        <taxon>Dikarya</taxon>
        <taxon>Ascomycota</taxon>
        <taxon>Pezizomycotina</taxon>
        <taxon>Dothideomycetes</taxon>
        <taxon>Pleosporomycetidae</taxon>
        <taxon>Pleosporales</taxon>
        <taxon>Pleosporineae</taxon>
        <taxon>Didymellaceae</taxon>
        <taxon>Macroventuria</taxon>
    </lineage>
</organism>
<accession>A0ACB6S7K1</accession>